<dbReference type="RefSeq" id="WP_184265695.1">
    <property type="nucleotide sequence ID" value="NZ_JACIIX010000018.1"/>
</dbReference>
<keyword evidence="4" id="KW-1185">Reference proteome</keyword>
<dbReference type="PANTHER" id="PTHR30388:SF4">
    <property type="entry name" value="MOLYBDENUM COFACTOR INSERTION CHAPERONE PAOD"/>
    <property type="match status" value="1"/>
</dbReference>
<proteinExistence type="predicted"/>
<dbReference type="Proteomes" id="UP000544872">
    <property type="component" value="Unassembled WGS sequence"/>
</dbReference>
<feature type="region of interest" description="Disordered" evidence="1">
    <location>
        <begin position="56"/>
        <end position="77"/>
    </location>
</feature>
<sequence>MKTDLLTILLDLKARRIPAALVTDMADGTQGLVTTDGCQGDLALTAEETAAVLHRLDQDDSGPLPEEPGTEPGPEPRIRPLFVDTHAPPLRLAVVGAVHVAQHLVPMAAAAGFDLLVIDPRGSFASEDRFPGVRLSQDWPDEALTGWGVDRRTAVVTLTHDPKFDDPALTVALRSDAFYIGALGSRRTHASRCERLTEAGFTAADLARIHAPIGLPIGAKSPMEIALSILSQIVAVRRKAPAATGATR</sequence>
<dbReference type="InterPro" id="IPR052698">
    <property type="entry name" value="MoCofactor_Util/Proc"/>
</dbReference>
<dbReference type="AlphaFoldDB" id="A0A7X0DNP2"/>
<accession>A0A7X0DNP2</accession>
<comment type="caution">
    <text evidence="3">The sequence shown here is derived from an EMBL/GenBank/DDBJ whole genome shotgun (WGS) entry which is preliminary data.</text>
</comment>
<evidence type="ECO:0000313" key="3">
    <source>
        <dbReference type="EMBL" id="MBB6212190.1"/>
    </source>
</evidence>
<evidence type="ECO:0000259" key="2">
    <source>
        <dbReference type="Pfam" id="PF13478"/>
    </source>
</evidence>
<organism evidence="3 4">
    <name type="scientific">Novispirillum itersonii</name>
    <name type="common">Aquaspirillum itersonii</name>
    <dbReference type="NCBI Taxonomy" id="189"/>
    <lineage>
        <taxon>Bacteria</taxon>
        <taxon>Pseudomonadati</taxon>
        <taxon>Pseudomonadota</taxon>
        <taxon>Alphaproteobacteria</taxon>
        <taxon>Rhodospirillales</taxon>
        <taxon>Novispirillaceae</taxon>
        <taxon>Novispirillum</taxon>
    </lineage>
</organism>
<dbReference type="EMBL" id="JACIIX010000018">
    <property type="protein sequence ID" value="MBB6212190.1"/>
    <property type="molecule type" value="Genomic_DNA"/>
</dbReference>
<evidence type="ECO:0000256" key="1">
    <source>
        <dbReference type="SAM" id="MobiDB-lite"/>
    </source>
</evidence>
<dbReference type="PANTHER" id="PTHR30388">
    <property type="entry name" value="ALDEHYDE OXIDOREDUCTASE MOLYBDENUM COFACTOR ASSEMBLY PROTEIN"/>
    <property type="match status" value="1"/>
</dbReference>
<dbReference type="Gene3D" id="3.40.50.720">
    <property type="entry name" value="NAD(P)-binding Rossmann-like Domain"/>
    <property type="match status" value="1"/>
</dbReference>
<reference evidence="3 4" key="1">
    <citation type="submission" date="2020-08" db="EMBL/GenBank/DDBJ databases">
        <title>Genomic Encyclopedia of Type Strains, Phase IV (KMG-IV): sequencing the most valuable type-strain genomes for metagenomic binning, comparative biology and taxonomic classification.</title>
        <authorList>
            <person name="Goeker M."/>
        </authorList>
    </citation>
    <scope>NUCLEOTIDE SEQUENCE [LARGE SCALE GENOMIC DNA]</scope>
    <source>
        <strain evidence="3 4">DSM 11590</strain>
    </source>
</reference>
<gene>
    <name evidence="3" type="ORF">FHS48_003639</name>
</gene>
<feature type="domain" description="XdhC Rossmann" evidence="2">
    <location>
        <begin position="92"/>
        <end position="233"/>
    </location>
</feature>
<dbReference type="InterPro" id="IPR027051">
    <property type="entry name" value="XdhC_Rossmann_dom"/>
</dbReference>
<evidence type="ECO:0000313" key="4">
    <source>
        <dbReference type="Proteomes" id="UP000544872"/>
    </source>
</evidence>
<protein>
    <submittedName>
        <fullName evidence="3">Xanthine dehydrogenase accessory factor</fullName>
    </submittedName>
</protein>
<dbReference type="Pfam" id="PF13478">
    <property type="entry name" value="XdhC_C"/>
    <property type="match status" value="1"/>
</dbReference>
<name>A0A7X0DNP2_NOVIT</name>